<comment type="caution">
    <text evidence="3">The sequence shown here is derived from an EMBL/GenBank/DDBJ whole genome shotgun (WGS) entry which is preliminary data.</text>
</comment>
<dbReference type="Gene3D" id="3.40.920.10">
    <property type="entry name" value="Pyruvate-ferredoxin oxidoreductase, PFOR, domain III"/>
    <property type="match status" value="1"/>
</dbReference>
<evidence type="ECO:0000313" key="4">
    <source>
        <dbReference type="Proteomes" id="UP000288096"/>
    </source>
</evidence>
<accession>A0A401FTP9</accession>
<dbReference type="EMBL" id="BEXT01000001">
    <property type="protein sequence ID" value="GBC60324.1"/>
    <property type="molecule type" value="Genomic_DNA"/>
</dbReference>
<dbReference type="InterPro" id="IPR002869">
    <property type="entry name" value="Pyrv_flavodox_OxRed_cen"/>
</dbReference>
<dbReference type="SUPFAM" id="SSF53323">
    <property type="entry name" value="Pyruvate-ferredoxin oxidoreductase, PFOR, domain III"/>
    <property type="match status" value="1"/>
</dbReference>
<dbReference type="GO" id="GO:0016903">
    <property type="term" value="F:oxidoreductase activity, acting on the aldehyde or oxo group of donors"/>
    <property type="evidence" value="ECO:0007669"/>
    <property type="project" value="InterPro"/>
</dbReference>
<dbReference type="OrthoDB" id="9789125at2"/>
<dbReference type="InterPro" id="IPR019752">
    <property type="entry name" value="Pyrv/ketoisovalerate_OxRed_cat"/>
</dbReference>
<dbReference type="RefSeq" id="WP_124327759.1">
    <property type="nucleotide sequence ID" value="NZ_BEXT01000001.1"/>
</dbReference>
<reference evidence="4" key="1">
    <citation type="submission" date="2017-11" db="EMBL/GenBank/DDBJ databases">
        <authorList>
            <person name="Watanabe M."/>
            <person name="Kojima H."/>
        </authorList>
    </citation>
    <scope>NUCLEOTIDE SEQUENCE [LARGE SCALE GENOMIC DNA]</scope>
    <source>
        <strain evidence="4">Tokyo 01</strain>
    </source>
</reference>
<protein>
    <submittedName>
        <fullName evidence="3">2-oxoglutarate ferredoxin oxidoreductase subunit gamma</fullName>
    </submittedName>
</protein>
<gene>
    <name evidence="3" type="ORF">DENIS_1275</name>
</gene>
<dbReference type="InterPro" id="IPR052554">
    <property type="entry name" value="2-oxoglutarate_synth_KorC"/>
</dbReference>
<dbReference type="AlphaFoldDB" id="A0A401FTP9"/>
<dbReference type="Proteomes" id="UP000288096">
    <property type="component" value="Unassembled WGS sequence"/>
</dbReference>
<keyword evidence="1" id="KW-0560">Oxidoreductase</keyword>
<dbReference type="Pfam" id="PF01558">
    <property type="entry name" value="POR"/>
    <property type="match status" value="1"/>
</dbReference>
<organism evidence="3 4">
    <name type="scientific">Desulfonema ishimotonii</name>
    <dbReference type="NCBI Taxonomy" id="45657"/>
    <lineage>
        <taxon>Bacteria</taxon>
        <taxon>Pseudomonadati</taxon>
        <taxon>Thermodesulfobacteriota</taxon>
        <taxon>Desulfobacteria</taxon>
        <taxon>Desulfobacterales</taxon>
        <taxon>Desulfococcaceae</taxon>
        <taxon>Desulfonema</taxon>
    </lineage>
</organism>
<evidence type="ECO:0000313" key="3">
    <source>
        <dbReference type="EMBL" id="GBC60324.1"/>
    </source>
</evidence>
<evidence type="ECO:0000256" key="1">
    <source>
        <dbReference type="ARBA" id="ARBA00023002"/>
    </source>
</evidence>
<dbReference type="PANTHER" id="PTHR42730">
    <property type="entry name" value="2-OXOGLUTARATE SYNTHASE SUBUNIT KORC"/>
    <property type="match status" value="1"/>
</dbReference>
<keyword evidence="4" id="KW-1185">Reference proteome</keyword>
<feature type="domain" description="Pyruvate/ketoisovalerate oxidoreductase catalytic" evidence="2">
    <location>
        <begin position="12"/>
        <end position="173"/>
    </location>
</feature>
<reference evidence="4" key="2">
    <citation type="submission" date="2019-01" db="EMBL/GenBank/DDBJ databases">
        <title>Genome sequence of Desulfonema ishimotonii strain Tokyo 01.</title>
        <authorList>
            <person name="Fukui M."/>
        </authorList>
    </citation>
    <scope>NUCLEOTIDE SEQUENCE [LARGE SCALE GENOMIC DNA]</scope>
    <source>
        <strain evidence="4">Tokyo 01</strain>
    </source>
</reference>
<evidence type="ECO:0000259" key="2">
    <source>
        <dbReference type="Pfam" id="PF01558"/>
    </source>
</evidence>
<proteinExistence type="predicted"/>
<dbReference type="PANTHER" id="PTHR42730:SF1">
    <property type="entry name" value="2-OXOGLUTARATE SYNTHASE SUBUNIT KORC"/>
    <property type="match status" value="1"/>
</dbReference>
<name>A0A401FTP9_9BACT</name>
<sequence>MERCRLVFSGSGGQGVITAAIILAEAAVLHENLVATQAQAYGPEARGGATRSDVIIADSEIHYPKVRQPNVLVCLTQEAYTKFYPIIRPGGLLVSDSRYVKMQTKVDARQIQLPMYQTVMAEIGKPIVFNICMLGAVLGLTDLVRPESIMKVLETRIPSAFIDMNRQALDLGLKMGEAKKR</sequence>